<evidence type="ECO:0000313" key="3">
    <source>
        <dbReference type="EMBL" id="KAJ3487493.1"/>
    </source>
</evidence>
<dbReference type="Proteomes" id="UP001148786">
    <property type="component" value="Unassembled WGS sequence"/>
</dbReference>
<reference evidence="3" key="1">
    <citation type="submission" date="2022-07" db="EMBL/GenBank/DDBJ databases">
        <title>Genome Sequence of Agrocybe chaxingu.</title>
        <authorList>
            <person name="Buettner E."/>
        </authorList>
    </citation>
    <scope>NUCLEOTIDE SEQUENCE</scope>
    <source>
        <strain evidence="3">MP-N11</strain>
    </source>
</reference>
<proteinExistence type="predicted"/>
<evidence type="ECO:0000313" key="4">
    <source>
        <dbReference type="Proteomes" id="UP001148786"/>
    </source>
</evidence>
<feature type="chain" id="PRO_5040950225" description="STAG domain-containing protein" evidence="1">
    <location>
        <begin position="21"/>
        <end position="199"/>
    </location>
</feature>
<name>A0A9W8JWA1_9AGAR</name>
<evidence type="ECO:0000256" key="1">
    <source>
        <dbReference type="SAM" id="SignalP"/>
    </source>
</evidence>
<dbReference type="AlphaFoldDB" id="A0A9W8JWA1"/>
<keyword evidence="4" id="KW-1185">Reference proteome</keyword>
<sequence length="199" mass="22535">MRTTLLISMGFFRYTATVIALEAETAPCDVAAAVDKEKDVVSRQQEGEKKRKTKGTNQRLQELVLQEKEVKQRLSSVDGTNGKKCTDDFVVDEAWRLEEKAEEESVSNDITRALIKGLAEVLVIPTLVNLDLYLGNLRSKQAYSSLWDDILKLEDELLDETRLRLRHVTFSEDEVLALIAWCTRLSTVAGARDMTAWIE</sequence>
<keyword evidence="1" id="KW-0732">Signal</keyword>
<accession>A0A9W8JWA1</accession>
<dbReference type="Pfam" id="PF08514">
    <property type="entry name" value="STAG"/>
    <property type="match status" value="1"/>
</dbReference>
<dbReference type="InterPro" id="IPR013721">
    <property type="entry name" value="STAG"/>
</dbReference>
<feature type="domain" description="STAG" evidence="2">
    <location>
        <begin position="12"/>
        <end position="63"/>
    </location>
</feature>
<organism evidence="3 4">
    <name type="scientific">Agrocybe chaxingu</name>
    <dbReference type="NCBI Taxonomy" id="84603"/>
    <lineage>
        <taxon>Eukaryota</taxon>
        <taxon>Fungi</taxon>
        <taxon>Dikarya</taxon>
        <taxon>Basidiomycota</taxon>
        <taxon>Agaricomycotina</taxon>
        <taxon>Agaricomycetes</taxon>
        <taxon>Agaricomycetidae</taxon>
        <taxon>Agaricales</taxon>
        <taxon>Agaricineae</taxon>
        <taxon>Strophariaceae</taxon>
        <taxon>Agrocybe</taxon>
    </lineage>
</organism>
<feature type="signal peptide" evidence="1">
    <location>
        <begin position="1"/>
        <end position="20"/>
    </location>
</feature>
<comment type="caution">
    <text evidence="3">The sequence shown here is derived from an EMBL/GenBank/DDBJ whole genome shotgun (WGS) entry which is preliminary data.</text>
</comment>
<gene>
    <name evidence="3" type="ORF">NLJ89_g11708</name>
</gene>
<protein>
    <recommendedName>
        <fullName evidence="2">STAG domain-containing protein</fullName>
    </recommendedName>
</protein>
<dbReference type="EMBL" id="JANKHO010002930">
    <property type="protein sequence ID" value="KAJ3487493.1"/>
    <property type="molecule type" value="Genomic_DNA"/>
</dbReference>
<evidence type="ECO:0000259" key="2">
    <source>
        <dbReference type="Pfam" id="PF08514"/>
    </source>
</evidence>
<dbReference type="OrthoDB" id="498590at2759"/>